<comment type="caution">
    <text evidence="1">The sequence shown here is derived from an EMBL/GenBank/DDBJ whole genome shotgun (WGS) entry which is preliminary data.</text>
</comment>
<sequence length="63" mass="6830">ESILRMNSTFAELSTYSAMITCDYGCLKPSLSVLRREHGAPKGSSGKLTPGIMIISMELMDCS</sequence>
<keyword evidence="2" id="KW-1185">Reference proteome</keyword>
<accession>A0A392VG63</accession>
<dbReference type="AlphaFoldDB" id="A0A392VG63"/>
<proteinExistence type="predicted"/>
<dbReference type="EMBL" id="LXQA011127393">
    <property type="protein sequence ID" value="MCI85941.1"/>
    <property type="molecule type" value="Genomic_DNA"/>
</dbReference>
<dbReference type="Proteomes" id="UP000265520">
    <property type="component" value="Unassembled WGS sequence"/>
</dbReference>
<name>A0A392VG63_9FABA</name>
<evidence type="ECO:0000313" key="2">
    <source>
        <dbReference type="Proteomes" id="UP000265520"/>
    </source>
</evidence>
<reference evidence="1 2" key="1">
    <citation type="journal article" date="2018" name="Front. Plant Sci.">
        <title>Red Clover (Trifolium pratense) and Zigzag Clover (T. medium) - A Picture of Genomic Similarities and Differences.</title>
        <authorList>
            <person name="Dluhosova J."/>
            <person name="Istvanek J."/>
            <person name="Nedelnik J."/>
            <person name="Repkova J."/>
        </authorList>
    </citation>
    <scope>NUCLEOTIDE SEQUENCE [LARGE SCALE GENOMIC DNA]</scope>
    <source>
        <strain evidence="2">cv. 10/8</strain>
        <tissue evidence="1">Leaf</tissue>
    </source>
</reference>
<organism evidence="1 2">
    <name type="scientific">Trifolium medium</name>
    <dbReference type="NCBI Taxonomy" id="97028"/>
    <lineage>
        <taxon>Eukaryota</taxon>
        <taxon>Viridiplantae</taxon>
        <taxon>Streptophyta</taxon>
        <taxon>Embryophyta</taxon>
        <taxon>Tracheophyta</taxon>
        <taxon>Spermatophyta</taxon>
        <taxon>Magnoliopsida</taxon>
        <taxon>eudicotyledons</taxon>
        <taxon>Gunneridae</taxon>
        <taxon>Pentapetalae</taxon>
        <taxon>rosids</taxon>
        <taxon>fabids</taxon>
        <taxon>Fabales</taxon>
        <taxon>Fabaceae</taxon>
        <taxon>Papilionoideae</taxon>
        <taxon>50 kb inversion clade</taxon>
        <taxon>NPAAA clade</taxon>
        <taxon>Hologalegina</taxon>
        <taxon>IRL clade</taxon>
        <taxon>Trifolieae</taxon>
        <taxon>Trifolium</taxon>
    </lineage>
</organism>
<feature type="non-terminal residue" evidence="1">
    <location>
        <position position="1"/>
    </location>
</feature>
<protein>
    <submittedName>
        <fullName evidence="1">Uncharacterized protein</fullName>
    </submittedName>
</protein>
<evidence type="ECO:0000313" key="1">
    <source>
        <dbReference type="EMBL" id="MCI85941.1"/>
    </source>
</evidence>